<dbReference type="EMBL" id="BQNB010020373">
    <property type="protein sequence ID" value="GJT95276.1"/>
    <property type="molecule type" value="Genomic_DNA"/>
</dbReference>
<name>A0ABQ5I6C0_9ASTR</name>
<reference evidence="20" key="2">
    <citation type="submission" date="2022-01" db="EMBL/GenBank/DDBJ databases">
        <authorList>
            <person name="Yamashiro T."/>
            <person name="Shiraishi A."/>
            <person name="Satake H."/>
            <person name="Nakayama K."/>
        </authorList>
    </citation>
    <scope>NUCLEOTIDE SEQUENCE</scope>
</reference>
<keyword evidence="15" id="KW-0233">DNA recombination</keyword>
<evidence type="ECO:0000256" key="6">
    <source>
        <dbReference type="ARBA" id="ARBA00022723"/>
    </source>
</evidence>
<keyword evidence="14" id="KW-0238">DNA-binding</keyword>
<proteinExistence type="predicted"/>
<dbReference type="PROSITE" id="PS50994">
    <property type="entry name" value="INTEGRASE"/>
    <property type="match status" value="1"/>
</dbReference>
<dbReference type="Gene3D" id="3.30.420.10">
    <property type="entry name" value="Ribonuclease H-like superfamily/Ribonuclease H"/>
    <property type="match status" value="1"/>
</dbReference>
<dbReference type="Proteomes" id="UP001151760">
    <property type="component" value="Unassembled WGS sequence"/>
</dbReference>
<evidence type="ECO:0000256" key="4">
    <source>
        <dbReference type="ARBA" id="ARBA00022695"/>
    </source>
</evidence>
<dbReference type="Pfam" id="PF08284">
    <property type="entry name" value="RVP_2"/>
    <property type="match status" value="1"/>
</dbReference>
<evidence type="ECO:0000256" key="11">
    <source>
        <dbReference type="ARBA" id="ARBA00022908"/>
    </source>
</evidence>
<dbReference type="SMART" id="SM00343">
    <property type="entry name" value="ZnF_C2HC"/>
    <property type="match status" value="2"/>
</dbReference>
<keyword evidence="21" id="KW-1185">Reference proteome</keyword>
<dbReference type="Pfam" id="PF24626">
    <property type="entry name" value="SH3_Tf2-1"/>
    <property type="match status" value="1"/>
</dbReference>
<keyword evidence="4" id="KW-0548">Nucleotidyltransferase</keyword>
<feature type="region of interest" description="Disordered" evidence="17">
    <location>
        <begin position="236"/>
        <end position="263"/>
    </location>
</feature>
<dbReference type="InterPro" id="IPR041373">
    <property type="entry name" value="RT_RNaseH"/>
</dbReference>
<comment type="caution">
    <text evidence="20">The sequence shown here is derived from an EMBL/GenBank/DDBJ whole genome shotgun (WGS) entry which is preliminary data.</text>
</comment>
<gene>
    <name evidence="20" type="ORF">Tco_1090794</name>
</gene>
<keyword evidence="3" id="KW-0808">Transferase</keyword>
<keyword evidence="11" id="KW-0229">DNA integration</keyword>
<dbReference type="CDD" id="cd00303">
    <property type="entry name" value="retropepsin_like"/>
    <property type="match status" value="1"/>
</dbReference>
<feature type="region of interest" description="Disordered" evidence="17">
    <location>
        <begin position="186"/>
        <end position="213"/>
    </location>
</feature>
<dbReference type="InterPro" id="IPR050951">
    <property type="entry name" value="Retrovirus_Pol_polyprotein"/>
</dbReference>
<evidence type="ECO:0000256" key="10">
    <source>
        <dbReference type="ARBA" id="ARBA00022842"/>
    </source>
</evidence>
<keyword evidence="13" id="KW-0239">DNA-directed DNA polymerase</keyword>
<dbReference type="Gene3D" id="3.10.10.10">
    <property type="entry name" value="HIV Type 1 Reverse Transcriptase, subunit A, domain 1"/>
    <property type="match status" value="2"/>
</dbReference>
<feature type="compositionally biased region" description="Low complexity" evidence="17">
    <location>
        <begin position="188"/>
        <end position="213"/>
    </location>
</feature>
<evidence type="ECO:0000313" key="20">
    <source>
        <dbReference type="EMBL" id="GJT95276.1"/>
    </source>
</evidence>
<evidence type="ECO:0000256" key="1">
    <source>
        <dbReference type="ARBA" id="ARBA00012493"/>
    </source>
</evidence>
<accession>A0ABQ5I6C0</accession>
<dbReference type="Gene3D" id="2.40.70.10">
    <property type="entry name" value="Acid Proteases"/>
    <property type="match status" value="1"/>
</dbReference>
<evidence type="ECO:0000256" key="8">
    <source>
        <dbReference type="ARBA" id="ARBA00022759"/>
    </source>
</evidence>
<evidence type="ECO:0000256" key="2">
    <source>
        <dbReference type="ARBA" id="ARBA00022670"/>
    </source>
</evidence>
<sequence length="1431" mass="159438">MAISIISVSSDSLEESVGTSARRVILFGTIPTTIPDATPFVTPPSTHIDTALTPASPDYTPASPYYSPASDTEFDPSKDPSSDHIPPLPATSPFLSSTDDSLDSDIPDTPPSPTHGTPFTETTLSTQRSPAASGSFQRRVMILTPGQPIPHGRPYHYHPNGALTTHLQTISLRMILRGIHHRVHHQTSSDSSADAYSDFASSHSSSDHSLLASPSSTRSSYRVYLLVPSVPCLSDVVTERPSRPSSSASPSRKRSRSPIASVPLPSPVPGALSLARADLYHHLSGLGAEIDKCVAYTDALRARGIDVRIEAVNVARDDVETSARRMVVGHRIIAIGQQSADMLERIRELETMPNTRSGSSRTREGVNEQIDRQMAGALGARDAARNLEPIIGDGGEQEEMIGNGWNGNGGNGIGGNGNGGTNGNGNGNGGGNGYNFRGFMCARECTYQDFLKCQPLNFNETEGVVGLTHWFEKMETVFHISNCLEKYRVKYDTCTLLNSALTWWNSHKRTIGIEAAYAMKWAELMKLMTEVYCLRNEIHKIETELWNLAFGEQPEGNRGQLPVFKRQNVGGQNVTRTYTAGNNEKKGYVGSLPYYNKCKLHHAGPCTVRCGNCKRVGHMTRDCIATVTPNTQRALVRNQPGNVCYEYGRPRHFRKDCPKLRNQNCGNKTGNKNGNKTGNQTGGNEDTAKAYAIGGGGATPDSNVVMGTFLLNNCYASMLFDSGVYRSFVSSTFSALLDVAPSTLDTSYAVELADGRISETNVVLRGCTLGLLGHPFNIDLMPVELGCFDIIIGMDWLAKYHAVIVCDEKVVCIPYGDEVFIIRGDDCDGGILDAAPVARASYRLAPAEMQELSAQFQELSDRGFIRPSSSPWGARIDDLFDQLQGSSVYSKIDLRSGYHKLRVREEDIPKTAFRTRYGHYDEGIHVDPAKIEAIKDWASPKTPTEIRQFLEGSENFMVYCDASHKGLGAVLMQREKVIAYASRQLKVHEKNYTTHDLELGAVVFALKMRRHYLYGLNLPKQILSAQSEARKEENFINEDLRGMINSRSFHPRGSDKMYQDLKKLYWWPNMKAEIATYVSKCLTCAKVKIEYQKPSGLLVQPEIPKWKWENITMDFVTKLPRTATRQDTIWVIVDRLTESAYFLPMREDDTLEKLTRQYLKEVVSKHGVPVSIISDRDGKFTSHFWKSLHKALGTRLDMSTAYHPETDGQITIPALRLLRLRRCMGASVDHPSAGLKLDSQLTGPEIIHETTERIVQIKSHIQAARDRQKSYADVRRKPLEFQVGDKVMLKVSPWKGVIRFGKRGKLNPRYIGPFKIIAKVGTVAYRLELPEKLSRVHSTFHVSKLKKCMADEPLAIPLDEIQVDDKLNFIEEPVEIMDREVKRLKQSRIPIVKVRWNSRRGPEFTWEREDQMQKKYPHLFTNSAPAAEVAS</sequence>
<keyword evidence="7" id="KW-0064">Aspartyl protease</keyword>
<dbReference type="EC" id="2.7.7.49" evidence="1"/>
<dbReference type="InterPro" id="IPR043128">
    <property type="entry name" value="Rev_trsase/Diguanyl_cyclase"/>
</dbReference>
<dbReference type="Gene3D" id="4.10.60.10">
    <property type="entry name" value="Zinc finger, CCHC-type"/>
    <property type="match status" value="1"/>
</dbReference>
<evidence type="ECO:0000256" key="15">
    <source>
        <dbReference type="ARBA" id="ARBA00023172"/>
    </source>
</evidence>
<keyword evidence="10" id="KW-0460">Magnesium</keyword>
<dbReference type="Gene3D" id="3.10.20.370">
    <property type="match status" value="1"/>
</dbReference>
<dbReference type="SUPFAM" id="SSF53098">
    <property type="entry name" value="Ribonuclease H-like"/>
    <property type="match status" value="1"/>
</dbReference>
<reference evidence="20" key="1">
    <citation type="journal article" date="2022" name="Int. J. Mol. Sci.">
        <title>Draft Genome of Tanacetum Coccineum: Genomic Comparison of Closely Related Tanacetum-Family Plants.</title>
        <authorList>
            <person name="Yamashiro T."/>
            <person name="Shiraishi A."/>
            <person name="Nakayama K."/>
            <person name="Satake H."/>
        </authorList>
    </citation>
    <scope>NUCLEOTIDE SEQUENCE</scope>
</reference>
<keyword evidence="12 20" id="KW-0695">RNA-directed DNA polymerase</keyword>
<evidence type="ECO:0000256" key="13">
    <source>
        <dbReference type="ARBA" id="ARBA00022932"/>
    </source>
</evidence>
<dbReference type="SUPFAM" id="SSF56672">
    <property type="entry name" value="DNA/RNA polymerases"/>
    <property type="match status" value="1"/>
</dbReference>
<evidence type="ECO:0000256" key="14">
    <source>
        <dbReference type="ARBA" id="ARBA00023125"/>
    </source>
</evidence>
<evidence type="ECO:0000256" key="5">
    <source>
        <dbReference type="ARBA" id="ARBA00022722"/>
    </source>
</evidence>
<organism evidence="20 21">
    <name type="scientific">Tanacetum coccineum</name>
    <dbReference type="NCBI Taxonomy" id="301880"/>
    <lineage>
        <taxon>Eukaryota</taxon>
        <taxon>Viridiplantae</taxon>
        <taxon>Streptophyta</taxon>
        <taxon>Embryophyta</taxon>
        <taxon>Tracheophyta</taxon>
        <taxon>Spermatophyta</taxon>
        <taxon>Magnoliopsida</taxon>
        <taxon>eudicotyledons</taxon>
        <taxon>Gunneridae</taxon>
        <taxon>Pentapetalae</taxon>
        <taxon>asterids</taxon>
        <taxon>campanulids</taxon>
        <taxon>Asterales</taxon>
        <taxon>Asteraceae</taxon>
        <taxon>Asteroideae</taxon>
        <taxon>Anthemideae</taxon>
        <taxon>Anthemidinae</taxon>
        <taxon>Tanacetum</taxon>
    </lineage>
</organism>
<dbReference type="Pfam" id="PF17921">
    <property type="entry name" value="Integrase_H2C2"/>
    <property type="match status" value="1"/>
</dbReference>
<feature type="region of interest" description="Disordered" evidence="17">
    <location>
        <begin position="664"/>
        <end position="683"/>
    </location>
</feature>
<evidence type="ECO:0000256" key="12">
    <source>
        <dbReference type="ARBA" id="ARBA00022918"/>
    </source>
</evidence>
<feature type="domain" description="CCHC-type" evidence="18">
    <location>
        <begin position="609"/>
        <end position="623"/>
    </location>
</feature>
<keyword evidence="6" id="KW-0479">Metal-binding</keyword>
<dbReference type="Gene3D" id="3.30.70.270">
    <property type="match status" value="1"/>
</dbReference>
<dbReference type="InterPro" id="IPR043502">
    <property type="entry name" value="DNA/RNA_pol_sf"/>
</dbReference>
<keyword evidence="9" id="KW-0378">Hydrolase</keyword>
<dbReference type="SUPFAM" id="SSF50630">
    <property type="entry name" value="Acid proteases"/>
    <property type="match status" value="1"/>
</dbReference>
<keyword evidence="5" id="KW-0540">Nuclease</keyword>
<keyword evidence="16" id="KW-0862">Zinc</keyword>
<evidence type="ECO:0000256" key="7">
    <source>
        <dbReference type="ARBA" id="ARBA00022750"/>
    </source>
</evidence>
<feature type="compositionally biased region" description="Polar residues" evidence="17">
    <location>
        <begin position="115"/>
        <end position="136"/>
    </location>
</feature>
<evidence type="ECO:0000259" key="18">
    <source>
        <dbReference type="PROSITE" id="PS50158"/>
    </source>
</evidence>
<keyword evidence="16" id="KW-0863">Zinc-finger</keyword>
<dbReference type="PROSITE" id="PS50158">
    <property type="entry name" value="ZF_CCHC"/>
    <property type="match status" value="1"/>
</dbReference>
<evidence type="ECO:0000313" key="21">
    <source>
        <dbReference type="Proteomes" id="UP001151760"/>
    </source>
</evidence>
<dbReference type="InterPro" id="IPR056924">
    <property type="entry name" value="SH3_Tf2-1"/>
</dbReference>
<dbReference type="InterPro" id="IPR021109">
    <property type="entry name" value="Peptidase_aspartic_dom_sf"/>
</dbReference>
<protein>
    <recommendedName>
        <fullName evidence="1">RNA-directed DNA polymerase</fullName>
        <ecNumber evidence="1">2.7.7.49</ecNumber>
    </recommendedName>
</protein>
<evidence type="ECO:0000256" key="3">
    <source>
        <dbReference type="ARBA" id="ARBA00022679"/>
    </source>
</evidence>
<dbReference type="InterPro" id="IPR041588">
    <property type="entry name" value="Integrase_H2C2"/>
</dbReference>
<dbReference type="PANTHER" id="PTHR37984">
    <property type="entry name" value="PROTEIN CBG26694"/>
    <property type="match status" value="1"/>
</dbReference>
<feature type="region of interest" description="Disordered" evidence="17">
    <location>
        <begin position="38"/>
        <end position="136"/>
    </location>
</feature>
<feature type="domain" description="Integrase catalytic" evidence="19">
    <location>
        <begin position="1100"/>
        <end position="1210"/>
    </location>
</feature>
<evidence type="ECO:0000256" key="16">
    <source>
        <dbReference type="PROSITE-ProRule" id="PRU00047"/>
    </source>
</evidence>
<dbReference type="GO" id="GO:0003964">
    <property type="term" value="F:RNA-directed DNA polymerase activity"/>
    <property type="evidence" value="ECO:0007669"/>
    <property type="project" value="UniProtKB-KW"/>
</dbReference>
<dbReference type="InterPro" id="IPR001878">
    <property type="entry name" value="Znf_CCHC"/>
</dbReference>
<evidence type="ECO:0000256" key="17">
    <source>
        <dbReference type="SAM" id="MobiDB-lite"/>
    </source>
</evidence>
<dbReference type="InterPro" id="IPR001584">
    <property type="entry name" value="Integrase_cat-core"/>
</dbReference>
<dbReference type="Gene3D" id="1.10.340.70">
    <property type="match status" value="1"/>
</dbReference>
<dbReference type="InterPro" id="IPR012337">
    <property type="entry name" value="RNaseH-like_sf"/>
</dbReference>
<dbReference type="PANTHER" id="PTHR37984:SF5">
    <property type="entry name" value="PROTEIN NYNRIN-LIKE"/>
    <property type="match status" value="1"/>
</dbReference>
<dbReference type="Pfam" id="PF17917">
    <property type="entry name" value="RT_RNaseH"/>
    <property type="match status" value="1"/>
</dbReference>
<dbReference type="InterPro" id="IPR036397">
    <property type="entry name" value="RNaseH_sf"/>
</dbReference>
<evidence type="ECO:0000259" key="19">
    <source>
        <dbReference type="PROSITE" id="PS50994"/>
    </source>
</evidence>
<keyword evidence="2" id="KW-0645">Protease</keyword>
<evidence type="ECO:0000256" key="9">
    <source>
        <dbReference type="ARBA" id="ARBA00022801"/>
    </source>
</evidence>
<keyword evidence="8" id="KW-0255">Endonuclease</keyword>